<dbReference type="Pfam" id="PF00881">
    <property type="entry name" value="Nitroreductase"/>
    <property type="match status" value="1"/>
</dbReference>
<gene>
    <name evidence="5" type="ORF">ESZ47_06360</name>
</gene>
<evidence type="ECO:0000313" key="5">
    <source>
        <dbReference type="EMBL" id="TYC46470.1"/>
    </source>
</evidence>
<dbReference type="InterPro" id="IPR033877">
    <property type="entry name" value="Frm2/Hbn1"/>
</dbReference>
<sequence>MANQDYITTIKQRRSIYALGKNVTDTKEEVTELIQSAIKETPSSFNNQTVRAAILFGKSSDSFWEIVAEKLKAEVPDEESYKATRQKIDSFKAGVGTILYFTDNDIVKQYQEQFALYAENFPAWAEQANGMAQINVWQALATKQIGASVQHYNPLVDEAVRATFNIPESWHLRAQMPFGSIEAAAGEKEYIADGNRFKIFE</sequence>
<evidence type="ECO:0000256" key="2">
    <source>
        <dbReference type="ARBA" id="ARBA00022490"/>
    </source>
</evidence>
<reference evidence="5 6" key="1">
    <citation type="submission" date="2019-01" db="EMBL/GenBank/DDBJ databases">
        <title>Leuconostoc litchii sp. nov., a novel lactic acid bacterium isolated from lychee.</title>
        <authorList>
            <person name="Wang L.-T."/>
        </authorList>
    </citation>
    <scope>NUCLEOTIDE SEQUENCE [LARGE SCALE GENOMIC DNA]</scope>
    <source>
        <strain evidence="5 6">MB7</strain>
    </source>
</reference>
<dbReference type="Proteomes" id="UP000442244">
    <property type="component" value="Unassembled WGS sequence"/>
</dbReference>
<evidence type="ECO:0000313" key="6">
    <source>
        <dbReference type="Proteomes" id="UP000442244"/>
    </source>
</evidence>
<keyword evidence="2" id="KW-0963">Cytoplasm</keyword>
<dbReference type="CDD" id="cd02140">
    <property type="entry name" value="Frm2-like"/>
    <property type="match status" value="1"/>
</dbReference>
<dbReference type="OrthoDB" id="9810617at2"/>
<proteinExistence type="predicted"/>
<dbReference type="PANTHER" id="PTHR43035">
    <property type="entry name" value="FATTY ACID REPRESSION MUTANT PROTEIN 2-RELATED"/>
    <property type="match status" value="1"/>
</dbReference>
<evidence type="ECO:0000256" key="3">
    <source>
        <dbReference type="ARBA" id="ARBA00023002"/>
    </source>
</evidence>
<name>A0A652NDX0_9LACO</name>
<dbReference type="RefSeq" id="WP_148605825.1">
    <property type="nucleotide sequence ID" value="NZ_BSUV01000001.1"/>
</dbReference>
<dbReference type="InterPro" id="IPR029479">
    <property type="entry name" value="Nitroreductase"/>
</dbReference>
<feature type="domain" description="Nitroreductase" evidence="4">
    <location>
        <begin position="10"/>
        <end position="179"/>
    </location>
</feature>
<organism evidence="5 6">
    <name type="scientific">Leuconostoc litchii</name>
    <dbReference type="NCBI Taxonomy" id="1981069"/>
    <lineage>
        <taxon>Bacteria</taxon>
        <taxon>Bacillati</taxon>
        <taxon>Bacillota</taxon>
        <taxon>Bacilli</taxon>
        <taxon>Lactobacillales</taxon>
        <taxon>Lactobacillaceae</taxon>
        <taxon>Leuconostoc</taxon>
    </lineage>
</organism>
<dbReference type="GO" id="GO:0034599">
    <property type="term" value="P:cellular response to oxidative stress"/>
    <property type="evidence" value="ECO:0007669"/>
    <property type="project" value="InterPro"/>
</dbReference>
<accession>A0A652NDX0</accession>
<protein>
    <submittedName>
        <fullName evidence="5">Nitroreductase family protein</fullName>
    </submittedName>
</protein>
<dbReference type="PANTHER" id="PTHR43035:SF1">
    <property type="entry name" value="FATTY ACID REPRESSION MUTANT PROTEIN 2-RELATED"/>
    <property type="match status" value="1"/>
</dbReference>
<dbReference type="AlphaFoldDB" id="A0A652NDX0"/>
<dbReference type="GO" id="GO:0005737">
    <property type="term" value="C:cytoplasm"/>
    <property type="evidence" value="ECO:0007669"/>
    <property type="project" value="UniProtKB-SubCell"/>
</dbReference>
<keyword evidence="3" id="KW-0560">Oxidoreductase</keyword>
<dbReference type="InterPro" id="IPR000415">
    <property type="entry name" value="Nitroreductase-like"/>
</dbReference>
<dbReference type="EMBL" id="SDGY01000002">
    <property type="protein sequence ID" value="TYC46470.1"/>
    <property type="molecule type" value="Genomic_DNA"/>
</dbReference>
<evidence type="ECO:0000259" key="4">
    <source>
        <dbReference type="Pfam" id="PF00881"/>
    </source>
</evidence>
<dbReference type="GO" id="GO:0016491">
    <property type="term" value="F:oxidoreductase activity"/>
    <property type="evidence" value="ECO:0007669"/>
    <property type="project" value="UniProtKB-KW"/>
</dbReference>
<keyword evidence="6" id="KW-1185">Reference proteome</keyword>
<dbReference type="Gene3D" id="3.40.109.10">
    <property type="entry name" value="NADH Oxidase"/>
    <property type="match status" value="1"/>
</dbReference>
<comment type="subcellular location">
    <subcellularLocation>
        <location evidence="1">Cytoplasm</location>
    </subcellularLocation>
</comment>
<comment type="caution">
    <text evidence="5">The sequence shown here is derived from an EMBL/GenBank/DDBJ whole genome shotgun (WGS) entry which is preliminary data.</text>
</comment>
<dbReference type="SUPFAM" id="SSF55469">
    <property type="entry name" value="FMN-dependent nitroreductase-like"/>
    <property type="match status" value="1"/>
</dbReference>
<evidence type="ECO:0000256" key="1">
    <source>
        <dbReference type="ARBA" id="ARBA00004496"/>
    </source>
</evidence>
<dbReference type="FunFam" id="3.40.109.10:FF:000001">
    <property type="entry name" value="Nitroreductase family"/>
    <property type="match status" value="1"/>
</dbReference>